<dbReference type="InterPro" id="IPR041506">
    <property type="entry name" value="DUF5645"/>
</dbReference>
<dbReference type="Gene3D" id="3.40.630.30">
    <property type="match status" value="1"/>
</dbReference>
<feature type="non-terminal residue" evidence="2">
    <location>
        <position position="146"/>
    </location>
</feature>
<keyword evidence="3" id="KW-1185">Reference proteome</keyword>
<evidence type="ECO:0000313" key="2">
    <source>
        <dbReference type="EMBL" id="CAL4131572.1"/>
    </source>
</evidence>
<evidence type="ECO:0000259" key="1">
    <source>
        <dbReference type="Pfam" id="PF18713"/>
    </source>
</evidence>
<dbReference type="Proteomes" id="UP001497623">
    <property type="component" value="Unassembled WGS sequence"/>
</dbReference>
<proteinExistence type="predicted"/>
<sequence length="146" mass="16836">MCPSVENFVQVTDLHAFANRIKGDIPYSASLYNSLLIHARGLSSQFEFYTHKDNPDDSHIIMSRNKDQQRTQDMVLFHCLQGEASLLLKALRETQLVNWHKNILFNVVPDFLIQELQQIIQEKVEPEANITNYPGNKYMYAPGVEV</sequence>
<dbReference type="Pfam" id="PF18713">
    <property type="entry name" value="DUF5645"/>
    <property type="match status" value="1"/>
</dbReference>
<comment type="caution">
    <text evidence="2">The sequence shown here is derived from an EMBL/GenBank/DDBJ whole genome shotgun (WGS) entry which is preliminary data.</text>
</comment>
<dbReference type="AlphaFoldDB" id="A0AAV2RM25"/>
<organism evidence="2 3">
    <name type="scientific">Meganyctiphanes norvegica</name>
    <name type="common">Northern krill</name>
    <name type="synonym">Thysanopoda norvegica</name>
    <dbReference type="NCBI Taxonomy" id="48144"/>
    <lineage>
        <taxon>Eukaryota</taxon>
        <taxon>Metazoa</taxon>
        <taxon>Ecdysozoa</taxon>
        <taxon>Arthropoda</taxon>
        <taxon>Crustacea</taxon>
        <taxon>Multicrustacea</taxon>
        <taxon>Malacostraca</taxon>
        <taxon>Eumalacostraca</taxon>
        <taxon>Eucarida</taxon>
        <taxon>Euphausiacea</taxon>
        <taxon>Euphausiidae</taxon>
        <taxon>Meganyctiphanes</taxon>
    </lineage>
</organism>
<feature type="domain" description="DUF5645" evidence="1">
    <location>
        <begin position="44"/>
        <end position="116"/>
    </location>
</feature>
<name>A0AAV2RM25_MEGNR</name>
<dbReference type="EMBL" id="CAXKWB010027229">
    <property type="protein sequence ID" value="CAL4131572.1"/>
    <property type="molecule type" value="Genomic_DNA"/>
</dbReference>
<reference evidence="2 3" key="1">
    <citation type="submission" date="2024-05" db="EMBL/GenBank/DDBJ databases">
        <authorList>
            <person name="Wallberg A."/>
        </authorList>
    </citation>
    <scope>NUCLEOTIDE SEQUENCE [LARGE SCALE GENOMIC DNA]</scope>
</reference>
<evidence type="ECO:0000313" key="3">
    <source>
        <dbReference type="Proteomes" id="UP001497623"/>
    </source>
</evidence>
<protein>
    <recommendedName>
        <fullName evidence="1">DUF5645 domain-containing protein</fullName>
    </recommendedName>
</protein>
<accession>A0AAV2RM25</accession>
<gene>
    <name evidence="2" type="ORF">MNOR_LOCUS26792</name>
</gene>